<dbReference type="RefSeq" id="WP_091300380.1">
    <property type="nucleotide sequence ID" value="NZ_FNON01000020.1"/>
</dbReference>
<dbReference type="AlphaFoldDB" id="A0A1H3T9Q5"/>
<dbReference type="SUPFAM" id="SSF55729">
    <property type="entry name" value="Acyl-CoA N-acyltransferases (Nat)"/>
    <property type="match status" value="1"/>
</dbReference>
<dbReference type="EMBL" id="FNON01000020">
    <property type="protein sequence ID" value="SDZ46445.1"/>
    <property type="molecule type" value="Genomic_DNA"/>
</dbReference>
<dbReference type="Proteomes" id="UP000199515">
    <property type="component" value="Unassembled WGS sequence"/>
</dbReference>
<evidence type="ECO:0000313" key="3">
    <source>
        <dbReference type="Proteomes" id="UP000199515"/>
    </source>
</evidence>
<organism evidence="2 3">
    <name type="scientific">Amycolatopsis xylanica</name>
    <dbReference type="NCBI Taxonomy" id="589385"/>
    <lineage>
        <taxon>Bacteria</taxon>
        <taxon>Bacillati</taxon>
        <taxon>Actinomycetota</taxon>
        <taxon>Actinomycetes</taxon>
        <taxon>Pseudonocardiales</taxon>
        <taxon>Pseudonocardiaceae</taxon>
        <taxon>Amycolatopsis</taxon>
    </lineage>
</organism>
<proteinExistence type="predicted"/>
<feature type="domain" description="N-acetyltransferase" evidence="1">
    <location>
        <begin position="15"/>
        <end position="178"/>
    </location>
</feature>
<name>A0A1H3T9Q5_9PSEU</name>
<dbReference type="InterPro" id="IPR016181">
    <property type="entry name" value="Acyl_CoA_acyltransferase"/>
</dbReference>
<dbReference type="GO" id="GO:1990189">
    <property type="term" value="F:protein N-terminal-serine acetyltransferase activity"/>
    <property type="evidence" value="ECO:0007669"/>
    <property type="project" value="TreeGrafter"/>
</dbReference>
<keyword evidence="2" id="KW-0808">Transferase</keyword>
<dbReference type="STRING" id="589385.SAMN05421504_1202"/>
<dbReference type="OrthoDB" id="2061990at2"/>
<evidence type="ECO:0000259" key="1">
    <source>
        <dbReference type="PROSITE" id="PS51186"/>
    </source>
</evidence>
<dbReference type="PANTHER" id="PTHR43441:SF10">
    <property type="entry name" value="ACETYLTRANSFERASE"/>
    <property type="match status" value="1"/>
</dbReference>
<dbReference type="InterPro" id="IPR051908">
    <property type="entry name" value="Ribosomal_N-acetyltransferase"/>
</dbReference>
<sequence length="186" mass="20435">MPDRFPETTLRTERLILRPFGGADIEDVQRGCADEATQRWIPLTTPYTLADAGSWCTTRAHALRESGDGIHFAVVDAGTDRLLANVGLRHTDWETSTTEIGYWVSPWARGRGHAAEAVRIVAGWVLGEQRFERLELKAADGNAASQRVAVKAGFQREGLLRNAGVTHTGRVDLVLFARVRQDLGGS</sequence>
<evidence type="ECO:0000313" key="2">
    <source>
        <dbReference type="EMBL" id="SDZ46445.1"/>
    </source>
</evidence>
<dbReference type="PROSITE" id="PS51186">
    <property type="entry name" value="GNAT"/>
    <property type="match status" value="1"/>
</dbReference>
<dbReference type="GO" id="GO:0005737">
    <property type="term" value="C:cytoplasm"/>
    <property type="evidence" value="ECO:0007669"/>
    <property type="project" value="TreeGrafter"/>
</dbReference>
<gene>
    <name evidence="2" type="ORF">SAMN05421504_1202</name>
</gene>
<dbReference type="Gene3D" id="3.40.630.30">
    <property type="match status" value="1"/>
</dbReference>
<dbReference type="GO" id="GO:0008999">
    <property type="term" value="F:protein-N-terminal-alanine acetyltransferase activity"/>
    <property type="evidence" value="ECO:0007669"/>
    <property type="project" value="TreeGrafter"/>
</dbReference>
<reference evidence="2 3" key="1">
    <citation type="submission" date="2016-10" db="EMBL/GenBank/DDBJ databases">
        <authorList>
            <person name="de Groot N.N."/>
        </authorList>
    </citation>
    <scope>NUCLEOTIDE SEQUENCE [LARGE SCALE GENOMIC DNA]</scope>
    <source>
        <strain evidence="2 3">CPCC 202699</strain>
    </source>
</reference>
<dbReference type="InterPro" id="IPR000182">
    <property type="entry name" value="GNAT_dom"/>
</dbReference>
<dbReference type="PANTHER" id="PTHR43441">
    <property type="entry name" value="RIBOSOMAL-PROTEIN-SERINE ACETYLTRANSFERASE"/>
    <property type="match status" value="1"/>
</dbReference>
<dbReference type="Pfam" id="PF13302">
    <property type="entry name" value="Acetyltransf_3"/>
    <property type="match status" value="1"/>
</dbReference>
<protein>
    <submittedName>
        <fullName evidence="2">Protein N-acetyltransferase, RimJ/RimL family</fullName>
    </submittedName>
</protein>
<keyword evidence="3" id="KW-1185">Reference proteome</keyword>
<accession>A0A1H3T9Q5</accession>